<evidence type="ECO:0000256" key="2">
    <source>
        <dbReference type="PROSITE-ProRule" id="PRU01360"/>
    </source>
</evidence>
<dbReference type="EMBL" id="JAZHYP010000002">
    <property type="protein sequence ID" value="MEN3323133.1"/>
    <property type="molecule type" value="Genomic_DNA"/>
</dbReference>
<comment type="subcellular location">
    <subcellularLocation>
        <location evidence="2">Cell outer membrane</location>
        <topology evidence="2">Multi-pass membrane protein</topology>
    </subcellularLocation>
</comment>
<dbReference type="Pfam" id="PF13715">
    <property type="entry name" value="CarbopepD_reg_2"/>
    <property type="match status" value="1"/>
</dbReference>
<dbReference type="SUPFAM" id="SSF49464">
    <property type="entry name" value="Carboxypeptidase regulatory domain-like"/>
    <property type="match status" value="1"/>
</dbReference>
<dbReference type="RefSeq" id="WP_346240704.1">
    <property type="nucleotide sequence ID" value="NZ_JAZHYP010000002.1"/>
</dbReference>
<dbReference type="InterPro" id="IPR012910">
    <property type="entry name" value="Plug_dom"/>
</dbReference>
<gene>
    <name evidence="5" type="ORF">VP395_05305</name>
</gene>
<dbReference type="Gene3D" id="2.170.130.10">
    <property type="entry name" value="TonB-dependent receptor, plug domain"/>
    <property type="match status" value="1"/>
</dbReference>
<dbReference type="InterPro" id="IPR008969">
    <property type="entry name" value="CarboxyPept-like_regulatory"/>
</dbReference>
<feature type="signal peptide" evidence="3">
    <location>
        <begin position="1"/>
        <end position="23"/>
    </location>
</feature>
<dbReference type="InterPro" id="IPR039426">
    <property type="entry name" value="TonB-dep_rcpt-like"/>
</dbReference>
<reference evidence="5 6" key="1">
    <citation type="submission" date="2024-01" db="EMBL/GenBank/DDBJ databases">
        <title>Mariniflexile litorale sp. nov., isolated from the shallow sediments of the Sea of Japan.</title>
        <authorList>
            <person name="Romanenko L."/>
            <person name="Bystritskaya E."/>
            <person name="Isaeva M."/>
        </authorList>
    </citation>
    <scope>NUCLEOTIDE SEQUENCE [LARGE SCALE GENOMIC DNA]</scope>
    <source>
        <strain evidence="5 6">KCTC 32427</strain>
    </source>
</reference>
<sequence>MKKTFTKTCILLLFGLMSLAGFAQDANSKKNVTGTVVDVSGVPVPGVNVIEKGTNNGVVTDFDGKYSLTVNSKGILVFSFIGMKKQEVSVEGKSVINVSLKEDTESLDEVVVVGYGTQKREAVTGSVATIKGEDIEDLPVGNLASALVGRVLGVSVSGGESRPGAPAQITIRNPVTGNNIRAKDRFSGGPLYVIDGVVQIDPNTGLSDSTIFDTLDASMIESISFLKDASAAIYGSRAAQGVVLVTTKRGRKGPAKFSYSGNFSMADETYRHKMLSAYDFGRVFNIMNGPNGARQTYDPTNPAPNSDYFFSPAELEHFKTINYNALDKYWSSAGTQRHNLNMTGGSEDATYFGGMSYYTQDGNLGTLNYDRWSFRAGTNINLAKGFKADFQVSGYFTDESKTTSKIGSENEENDFRQLQNRAPFLPMYINDLPALQIGSSGNDALVGFHYGEIQRLQNLAESADNNVGLNLNFEYDLPFVKGFKIKASYSRQEGGARGSQLGTKFKLYEFYGADNDLTDNTRTPGQTYVLYESGSGPLGTNTVRIENEIVNGDRLLIDNYKNGNEQLRFQTTFDRDFGKHSVSALFAIEKSERFEHQERIIKFGVPEYADGMIWQTTGNFDTQNTYNWRYESGDLGYIGRFNYNYDSKYYAEFLFRSDASAKFAPENYWGKFYSISGGWIISKEDFFKSNTIDFLKFRGSVGLVGKDDTRAWEWRQNFSTQTTGGAVFGGNSSVSAGLSPDRIANPGVRWGKEVKTNFGFEARFLDNRLSASAETFYNMGTDLLINLNSGVPFTVGGAAASSNSGRADTWGTEISVGWSDSVGKDFDYAVTVISGWYNNNIIEGNFTNERNWRPWESNQPGASDIGTWGYDYLGMFKTQADIDAYVSETGITSILGIAAANLKPGMLYYRDVRGDWDPETRTFGPKDGVVNENDRIQLNKPAKGPQGFSTAIKLGYKGLSLNTVLSVNWGGYREVGSAKTPFTSNLITGNYQNRPAFWSNMYHEELNPSGTIPNLSREINGGTQGSEGGINTVSSKFWQVSSFSLLMRNINLSYALPKSLTEKVGVSSFRLNLVAMNPFILFNPYKDYGLSPYGGYDSYPVLKTYSLGVNIGF</sequence>
<evidence type="ECO:0000313" key="6">
    <source>
        <dbReference type="Proteomes" id="UP001416393"/>
    </source>
</evidence>
<comment type="caution">
    <text evidence="5">The sequence shown here is derived from an EMBL/GenBank/DDBJ whole genome shotgun (WGS) entry which is preliminary data.</text>
</comment>
<accession>A0ABV0A7S0</accession>
<dbReference type="Proteomes" id="UP001416393">
    <property type="component" value="Unassembled WGS sequence"/>
</dbReference>
<dbReference type="PANTHER" id="PTHR30069">
    <property type="entry name" value="TONB-DEPENDENT OUTER MEMBRANE RECEPTOR"/>
    <property type="match status" value="1"/>
</dbReference>
<keyword evidence="1 3" id="KW-0732">Signal</keyword>
<keyword evidence="6" id="KW-1185">Reference proteome</keyword>
<evidence type="ECO:0000259" key="4">
    <source>
        <dbReference type="Pfam" id="PF07715"/>
    </source>
</evidence>
<dbReference type="Gene3D" id="2.60.40.1120">
    <property type="entry name" value="Carboxypeptidase-like, regulatory domain"/>
    <property type="match status" value="1"/>
</dbReference>
<dbReference type="InterPro" id="IPR023997">
    <property type="entry name" value="TonB-dep_OMP_SusC/RagA_CS"/>
</dbReference>
<dbReference type="InterPro" id="IPR023996">
    <property type="entry name" value="TonB-dep_OMP_SusC/RagA"/>
</dbReference>
<dbReference type="InterPro" id="IPR037066">
    <property type="entry name" value="Plug_dom_sf"/>
</dbReference>
<proteinExistence type="inferred from homology"/>
<dbReference type="PROSITE" id="PS52016">
    <property type="entry name" value="TONB_DEPENDENT_REC_3"/>
    <property type="match status" value="1"/>
</dbReference>
<keyword evidence="2" id="KW-0998">Cell outer membrane</keyword>
<keyword evidence="2" id="KW-1134">Transmembrane beta strand</keyword>
<feature type="chain" id="PRO_5045374167" evidence="3">
    <location>
        <begin position="24"/>
        <end position="1113"/>
    </location>
</feature>
<organism evidence="5 6">
    <name type="scientific">Mariniflexile soesokkakense</name>
    <dbReference type="NCBI Taxonomy" id="1343160"/>
    <lineage>
        <taxon>Bacteria</taxon>
        <taxon>Pseudomonadati</taxon>
        <taxon>Bacteroidota</taxon>
        <taxon>Flavobacteriia</taxon>
        <taxon>Flavobacteriales</taxon>
        <taxon>Flavobacteriaceae</taxon>
        <taxon>Mariniflexile</taxon>
    </lineage>
</organism>
<keyword evidence="2" id="KW-0813">Transport</keyword>
<comment type="similarity">
    <text evidence="2">Belongs to the TonB-dependent receptor family.</text>
</comment>
<keyword evidence="2" id="KW-0472">Membrane</keyword>
<feature type="domain" description="TonB-dependent receptor plug" evidence="4">
    <location>
        <begin position="121"/>
        <end position="242"/>
    </location>
</feature>
<dbReference type="SUPFAM" id="SSF56935">
    <property type="entry name" value="Porins"/>
    <property type="match status" value="1"/>
</dbReference>
<dbReference type="PANTHER" id="PTHR30069:SF29">
    <property type="entry name" value="HEMOGLOBIN AND HEMOGLOBIN-HAPTOGLOBIN-BINDING PROTEIN 1-RELATED"/>
    <property type="match status" value="1"/>
</dbReference>
<evidence type="ECO:0000256" key="1">
    <source>
        <dbReference type="ARBA" id="ARBA00022729"/>
    </source>
</evidence>
<protein>
    <submittedName>
        <fullName evidence="5">SusC/RagA family TonB-linked outer membrane protein</fullName>
    </submittedName>
</protein>
<evidence type="ECO:0000256" key="3">
    <source>
        <dbReference type="SAM" id="SignalP"/>
    </source>
</evidence>
<name>A0ABV0A7S0_9FLAO</name>
<dbReference type="NCBIfam" id="TIGR04056">
    <property type="entry name" value="OMP_RagA_SusC"/>
    <property type="match status" value="1"/>
</dbReference>
<dbReference type="NCBIfam" id="TIGR04057">
    <property type="entry name" value="SusC_RagA_signa"/>
    <property type="match status" value="1"/>
</dbReference>
<dbReference type="Pfam" id="PF07715">
    <property type="entry name" value="Plug"/>
    <property type="match status" value="1"/>
</dbReference>
<evidence type="ECO:0000313" key="5">
    <source>
        <dbReference type="EMBL" id="MEN3323133.1"/>
    </source>
</evidence>
<keyword evidence="2" id="KW-0812">Transmembrane</keyword>